<dbReference type="OrthoDB" id="26740at2759"/>
<protein>
    <recommendedName>
        <fullName evidence="5">Testis-expressed sequence 2 protein</fullName>
    </recommendedName>
</protein>
<gene>
    <name evidence="3" type="ORF">J437_LFUL015140</name>
</gene>
<feature type="compositionally biased region" description="Acidic residues" evidence="2">
    <location>
        <begin position="86"/>
        <end position="100"/>
    </location>
</feature>
<dbReference type="Proteomes" id="UP000792457">
    <property type="component" value="Unassembled WGS sequence"/>
</dbReference>
<dbReference type="EMBL" id="KZ308975">
    <property type="protein sequence ID" value="KAG8235986.1"/>
    <property type="molecule type" value="Genomic_DNA"/>
</dbReference>
<organism evidence="3 4">
    <name type="scientific">Ladona fulva</name>
    <name type="common">Scarce chaser dragonfly</name>
    <name type="synonym">Libellula fulva</name>
    <dbReference type="NCBI Taxonomy" id="123851"/>
    <lineage>
        <taxon>Eukaryota</taxon>
        <taxon>Metazoa</taxon>
        <taxon>Ecdysozoa</taxon>
        <taxon>Arthropoda</taxon>
        <taxon>Hexapoda</taxon>
        <taxon>Insecta</taxon>
        <taxon>Pterygota</taxon>
        <taxon>Palaeoptera</taxon>
        <taxon>Odonata</taxon>
        <taxon>Epiprocta</taxon>
        <taxon>Anisoptera</taxon>
        <taxon>Libelluloidea</taxon>
        <taxon>Libellulidae</taxon>
        <taxon>Ladona</taxon>
    </lineage>
</organism>
<dbReference type="GO" id="GO:0008289">
    <property type="term" value="F:lipid binding"/>
    <property type="evidence" value="ECO:0007669"/>
    <property type="project" value="TreeGrafter"/>
</dbReference>
<name>A0A8K0P6U0_LADFU</name>
<dbReference type="GO" id="GO:0005789">
    <property type="term" value="C:endoplasmic reticulum membrane"/>
    <property type="evidence" value="ECO:0007669"/>
    <property type="project" value="UniProtKB-SubCell"/>
</dbReference>
<evidence type="ECO:0000256" key="2">
    <source>
        <dbReference type="SAM" id="MobiDB-lite"/>
    </source>
</evidence>
<dbReference type="CDD" id="cd21675">
    <property type="entry name" value="SMP_TEX2"/>
    <property type="match status" value="1"/>
</dbReference>
<evidence type="ECO:0000313" key="3">
    <source>
        <dbReference type="EMBL" id="KAG8235986.1"/>
    </source>
</evidence>
<reference evidence="3" key="2">
    <citation type="submission" date="2017-10" db="EMBL/GenBank/DDBJ databases">
        <title>Ladona fulva Genome sequencing and assembly.</title>
        <authorList>
            <person name="Murali S."/>
            <person name="Richards S."/>
            <person name="Bandaranaike D."/>
            <person name="Bellair M."/>
            <person name="Blankenburg K."/>
            <person name="Chao H."/>
            <person name="Dinh H."/>
            <person name="Doddapaneni H."/>
            <person name="Dugan-Rocha S."/>
            <person name="Elkadiri S."/>
            <person name="Gnanaolivu R."/>
            <person name="Hernandez B."/>
            <person name="Skinner E."/>
            <person name="Javaid M."/>
            <person name="Lee S."/>
            <person name="Li M."/>
            <person name="Ming W."/>
            <person name="Munidasa M."/>
            <person name="Muniz J."/>
            <person name="Nguyen L."/>
            <person name="Hughes D."/>
            <person name="Osuji N."/>
            <person name="Pu L.-L."/>
            <person name="Puazo M."/>
            <person name="Qu C."/>
            <person name="Quiroz J."/>
            <person name="Raj R."/>
            <person name="Weissenberger G."/>
            <person name="Xin Y."/>
            <person name="Zou X."/>
            <person name="Han Y."/>
            <person name="Worley K."/>
            <person name="Muzny D."/>
            <person name="Gibbs R."/>
        </authorList>
    </citation>
    <scope>NUCLEOTIDE SEQUENCE</scope>
    <source>
        <strain evidence="3">Sampled in the wild</strain>
    </source>
</reference>
<dbReference type="PANTHER" id="PTHR13466">
    <property type="entry name" value="TEX2 PROTEIN-RELATED"/>
    <property type="match status" value="1"/>
</dbReference>
<evidence type="ECO:0008006" key="5">
    <source>
        <dbReference type="Google" id="ProtNLM"/>
    </source>
</evidence>
<reference evidence="3" key="1">
    <citation type="submission" date="2013-04" db="EMBL/GenBank/DDBJ databases">
        <authorList>
            <person name="Qu J."/>
            <person name="Murali S.C."/>
            <person name="Bandaranaike D."/>
            <person name="Bellair M."/>
            <person name="Blankenburg K."/>
            <person name="Chao H."/>
            <person name="Dinh H."/>
            <person name="Doddapaneni H."/>
            <person name="Downs B."/>
            <person name="Dugan-Rocha S."/>
            <person name="Elkadiri S."/>
            <person name="Gnanaolivu R.D."/>
            <person name="Hernandez B."/>
            <person name="Javaid M."/>
            <person name="Jayaseelan J.C."/>
            <person name="Lee S."/>
            <person name="Li M."/>
            <person name="Ming W."/>
            <person name="Munidasa M."/>
            <person name="Muniz J."/>
            <person name="Nguyen L."/>
            <person name="Ongeri F."/>
            <person name="Osuji N."/>
            <person name="Pu L.-L."/>
            <person name="Puazo M."/>
            <person name="Qu C."/>
            <person name="Quiroz J."/>
            <person name="Raj R."/>
            <person name="Weissenberger G."/>
            <person name="Xin Y."/>
            <person name="Zou X."/>
            <person name="Han Y."/>
            <person name="Richards S."/>
            <person name="Worley K."/>
            <person name="Muzny D."/>
            <person name="Gibbs R."/>
        </authorList>
    </citation>
    <scope>NUCLEOTIDE SEQUENCE</scope>
    <source>
        <strain evidence="3">Sampled in the wild</strain>
    </source>
</reference>
<keyword evidence="4" id="KW-1185">Reference proteome</keyword>
<dbReference type="AlphaFoldDB" id="A0A8K0P6U0"/>
<comment type="subcellular location">
    <subcellularLocation>
        <location evidence="1">Endoplasmic reticulum membrane</location>
    </subcellularLocation>
</comment>
<accession>A0A8K0P6U0</accession>
<feature type="region of interest" description="Disordered" evidence="2">
    <location>
        <begin position="62"/>
        <end position="119"/>
    </location>
</feature>
<feature type="compositionally biased region" description="Low complexity" evidence="2">
    <location>
        <begin position="110"/>
        <end position="119"/>
    </location>
</feature>
<comment type="caution">
    <text evidence="3">The sequence shown here is derived from an EMBL/GenBank/DDBJ whole genome shotgun (WGS) entry which is preliminary data.</text>
</comment>
<evidence type="ECO:0000313" key="4">
    <source>
        <dbReference type="Proteomes" id="UP000792457"/>
    </source>
</evidence>
<dbReference type="PANTHER" id="PTHR13466:SF0">
    <property type="entry name" value="SMP-LTD DOMAIN-CONTAINING PROTEIN"/>
    <property type="match status" value="1"/>
</dbReference>
<sequence length="244" mass="27676">MEHLLVSELDLGRSIPIIHRASRPIQDERGLWVDLDVTYEGHARMTLETRLNLMRLKKMGGIVSNEAPDRQSPVEKNSSRSPMFDSDMEDSAESSSDEEIKDNKTDESLGTPTSGSSTGKRILRMVDKIAASKYFQQATEYKYIKRAMEGVSNTRLILTVELRGVVGTLALNIPPPPSDRLWYGFRTNPRIWLSARPKLGERQVNISHVTDWIENKLCIELQKIFVLPNMDDLIIPVMSVKLPQ</sequence>
<evidence type="ECO:0000256" key="1">
    <source>
        <dbReference type="ARBA" id="ARBA00004586"/>
    </source>
</evidence>
<proteinExistence type="predicted"/>